<evidence type="ECO:0000313" key="10">
    <source>
        <dbReference type="Proteomes" id="UP000323067"/>
    </source>
</evidence>
<evidence type="ECO:0000256" key="1">
    <source>
        <dbReference type="ARBA" id="ARBA00001182"/>
    </source>
</evidence>
<evidence type="ECO:0000313" key="9">
    <source>
        <dbReference type="EMBL" id="ATY62599.1"/>
    </source>
</evidence>
<dbReference type="InterPro" id="IPR018717">
    <property type="entry name" value="DUF2241"/>
</dbReference>
<dbReference type="InterPro" id="IPR057305">
    <property type="entry name" value="Thioredox_PDIA6_C"/>
</dbReference>
<dbReference type="GO" id="GO:0015035">
    <property type="term" value="F:protein-disulfide reductase activity"/>
    <property type="evidence" value="ECO:0007669"/>
    <property type="project" value="TreeGrafter"/>
</dbReference>
<keyword evidence="6" id="KW-0676">Redox-active center</keyword>
<dbReference type="InterPro" id="IPR013766">
    <property type="entry name" value="Thioredoxin_domain"/>
</dbReference>
<reference evidence="9 10" key="1">
    <citation type="journal article" date="2017" name="BMC Genomics">
        <title>Chromosome level assembly and secondary metabolite potential of the parasitic fungus Cordyceps militaris.</title>
        <authorList>
            <person name="Kramer G.J."/>
            <person name="Nodwell J.R."/>
        </authorList>
    </citation>
    <scope>NUCLEOTIDE SEQUENCE [LARGE SCALE GENOMIC DNA]</scope>
    <source>
        <strain evidence="9 10">ATCC 34164</strain>
    </source>
</reference>
<dbReference type="SUPFAM" id="SSF52833">
    <property type="entry name" value="Thioredoxin-like"/>
    <property type="match status" value="2"/>
</dbReference>
<comment type="subcellular location">
    <subcellularLocation>
        <location evidence="2">Endoplasmic reticulum lumen</location>
    </subcellularLocation>
</comment>
<feature type="region of interest" description="Disordered" evidence="7">
    <location>
        <begin position="448"/>
        <end position="513"/>
    </location>
</feature>
<dbReference type="EMBL" id="CP023324">
    <property type="protein sequence ID" value="ATY62599.1"/>
    <property type="molecule type" value="Genomic_DNA"/>
</dbReference>
<dbReference type="GO" id="GO:0005788">
    <property type="term" value="C:endoplasmic reticulum lumen"/>
    <property type="evidence" value="ECO:0007669"/>
    <property type="project" value="UniProtKB-SubCell"/>
</dbReference>
<keyword evidence="5" id="KW-0413">Isomerase</keyword>
<dbReference type="VEuPathDB" id="FungiDB:CCM_07866"/>
<name>A0A2H4SHN0_CORMI</name>
<protein>
    <recommendedName>
        <fullName evidence="3">protein disulfide-isomerase</fullName>
        <ecNumber evidence="3">5.3.4.1</ecNumber>
    </recommendedName>
</protein>
<organism evidence="9 10">
    <name type="scientific">Cordyceps militaris</name>
    <name type="common">Caterpillar fungus</name>
    <name type="synonym">Clavaria militaris</name>
    <dbReference type="NCBI Taxonomy" id="73501"/>
    <lineage>
        <taxon>Eukaryota</taxon>
        <taxon>Fungi</taxon>
        <taxon>Dikarya</taxon>
        <taxon>Ascomycota</taxon>
        <taxon>Pezizomycotina</taxon>
        <taxon>Sordariomycetes</taxon>
        <taxon>Hypocreomycetidae</taxon>
        <taxon>Hypocreales</taxon>
        <taxon>Cordycipitaceae</taxon>
        <taxon>Cordyceps</taxon>
    </lineage>
</organism>
<evidence type="ECO:0000256" key="5">
    <source>
        <dbReference type="ARBA" id="ARBA00023235"/>
    </source>
</evidence>
<evidence type="ECO:0000259" key="8">
    <source>
        <dbReference type="PROSITE" id="PS51352"/>
    </source>
</evidence>
<dbReference type="GO" id="GO:0046394">
    <property type="term" value="P:carboxylic acid biosynthetic process"/>
    <property type="evidence" value="ECO:0007669"/>
    <property type="project" value="UniProtKB-ARBA"/>
</dbReference>
<dbReference type="Proteomes" id="UP000323067">
    <property type="component" value="Chromosome vii"/>
</dbReference>
<accession>A0A2H4SHN0</accession>
<dbReference type="PANTHER" id="PTHR45815:SF3">
    <property type="entry name" value="PROTEIN DISULFIDE-ISOMERASE A6"/>
    <property type="match status" value="1"/>
</dbReference>
<dbReference type="EC" id="5.3.4.1" evidence="3"/>
<feature type="region of interest" description="Disordered" evidence="7">
    <location>
        <begin position="642"/>
        <end position="707"/>
    </location>
</feature>
<dbReference type="InterPro" id="IPR017937">
    <property type="entry name" value="Thioredoxin_CS"/>
</dbReference>
<dbReference type="OrthoDB" id="10264505at2759"/>
<dbReference type="GO" id="GO:0034976">
    <property type="term" value="P:response to endoplasmic reticulum stress"/>
    <property type="evidence" value="ECO:0007669"/>
    <property type="project" value="TreeGrafter"/>
</dbReference>
<feature type="compositionally biased region" description="Polar residues" evidence="7">
    <location>
        <begin position="191"/>
        <end position="210"/>
    </location>
</feature>
<keyword evidence="4" id="KW-1015">Disulfide bond</keyword>
<dbReference type="Pfam" id="PF00085">
    <property type="entry name" value="Thioredoxin"/>
    <property type="match status" value="1"/>
</dbReference>
<dbReference type="PANTHER" id="PTHR45815">
    <property type="entry name" value="PROTEIN DISULFIDE-ISOMERASE A6"/>
    <property type="match status" value="1"/>
</dbReference>
<dbReference type="Pfam" id="PF10000">
    <property type="entry name" value="ACT_3"/>
    <property type="match status" value="1"/>
</dbReference>
<dbReference type="PROSITE" id="PS51352">
    <property type="entry name" value="THIOREDOXIN_2"/>
    <property type="match status" value="1"/>
</dbReference>
<dbReference type="Pfam" id="PF24541">
    <property type="entry name" value="Thioredox_PDIA6_C"/>
    <property type="match status" value="1"/>
</dbReference>
<dbReference type="PROSITE" id="PS00194">
    <property type="entry name" value="THIOREDOXIN_1"/>
    <property type="match status" value="1"/>
</dbReference>
<feature type="compositionally biased region" description="Basic and acidic residues" evidence="7">
    <location>
        <begin position="686"/>
        <end position="707"/>
    </location>
</feature>
<dbReference type="PRINTS" id="PR00421">
    <property type="entry name" value="THIOREDOXIN"/>
</dbReference>
<feature type="domain" description="Thioredoxin" evidence="8">
    <location>
        <begin position="218"/>
        <end position="350"/>
    </location>
</feature>
<dbReference type="CDD" id="cd03002">
    <property type="entry name" value="PDI_a_MPD1_like"/>
    <property type="match status" value="1"/>
</dbReference>
<sequence length="707" mass="76769">MATLIKDPGEKSLDTLLATLTTVLHPDTFVFATVDQAGGARALPALADLQLLFREQEAVTVVVTQRYAEAHQMAYLFPSRMITLNVTSSLDAVGFMAVIATRLASSCGMGVNPVSGFYHDHLFVPVGREADAVAELQRLAEEKRRELAAGQDDRVSGHRLPCHNKTNKAPHELPAPATFLPPLVITDDNNHATPTTERQASPSNPPSMHQHTITSALTVLLATAPTAWAGMYTKKSPVLQVDAKSFDRLINRSNYTSIVEFYAPWCGHCQNLKPAYEKAATNLEGLAKVAAVDCDESANKQLCASMGIKGFPTLKIVRPGKKAGGRPVVEDYNGGRTAGAIVEAVAAQINNHVARVTDKDLEGVLAKDGPKALLFTDKGTTSALLRSIAIDYLGVIHVAQIRNKEAAAVARFGIEKFPTLVLVPGDGQEPVVYQGEMKKADMVKFLSQVGEPNPDPAPVKAKGDKSKAEKPKAEKSKAETAEKPKKQAEEKPEAAEDKTETSDEPSPPPTATPEIIAIPIASSRQDVAEKCLQPKSHTCILTLVPDSETDDSKKVVESLSRLNTKYIQAERKLFPFIAVPDGVEGLSVIRNKLEATNPVELVAINARRNWWRKYEGEFGAASVEAWVDVIRMGEGTKMKLPKGIVEVAEEPKKQETPETPETPELTEEPEVSEKPDAPEVSEEPVEEKPETEKEPEAKEATEEHDEL</sequence>
<dbReference type="AlphaFoldDB" id="A0A2H4SHN0"/>
<dbReference type="GO" id="GO:0006520">
    <property type="term" value="P:amino acid metabolic process"/>
    <property type="evidence" value="ECO:0007669"/>
    <property type="project" value="UniProtKB-ARBA"/>
</dbReference>
<dbReference type="InterPro" id="IPR045865">
    <property type="entry name" value="ACT-like_dom_sf"/>
</dbReference>
<dbReference type="VEuPathDB" id="FungiDB:CCM_07865"/>
<evidence type="ECO:0000256" key="4">
    <source>
        <dbReference type="ARBA" id="ARBA00023157"/>
    </source>
</evidence>
<dbReference type="Gene3D" id="3.30.2130.10">
    <property type="entry name" value="VC0802-like"/>
    <property type="match status" value="1"/>
</dbReference>
<dbReference type="SUPFAM" id="SSF55021">
    <property type="entry name" value="ACT-like"/>
    <property type="match status" value="2"/>
</dbReference>
<evidence type="ECO:0000256" key="2">
    <source>
        <dbReference type="ARBA" id="ARBA00004319"/>
    </source>
</evidence>
<dbReference type="Gene3D" id="3.40.30.10">
    <property type="entry name" value="Glutaredoxin"/>
    <property type="match status" value="2"/>
</dbReference>
<dbReference type="GO" id="GO:0003756">
    <property type="term" value="F:protein disulfide isomerase activity"/>
    <property type="evidence" value="ECO:0007669"/>
    <property type="project" value="UniProtKB-EC"/>
</dbReference>
<evidence type="ECO:0000256" key="6">
    <source>
        <dbReference type="ARBA" id="ARBA00023284"/>
    </source>
</evidence>
<dbReference type="VEuPathDB" id="FungiDB:A9K55_007149"/>
<gene>
    <name evidence="9" type="ORF">A9K55_007149</name>
</gene>
<evidence type="ECO:0000256" key="3">
    <source>
        <dbReference type="ARBA" id="ARBA00012723"/>
    </source>
</evidence>
<dbReference type="InterPro" id="IPR036249">
    <property type="entry name" value="Thioredoxin-like_sf"/>
</dbReference>
<evidence type="ECO:0000256" key="7">
    <source>
        <dbReference type="SAM" id="MobiDB-lite"/>
    </source>
</evidence>
<proteinExistence type="predicted"/>
<comment type="catalytic activity">
    <reaction evidence="1">
        <text>Catalyzes the rearrangement of -S-S- bonds in proteins.</text>
        <dbReference type="EC" id="5.3.4.1"/>
    </reaction>
</comment>
<feature type="region of interest" description="Disordered" evidence="7">
    <location>
        <begin position="185"/>
        <end position="210"/>
    </location>
</feature>
<feature type="compositionally biased region" description="Basic and acidic residues" evidence="7">
    <location>
        <begin position="461"/>
        <end position="501"/>
    </location>
</feature>